<dbReference type="WBParaSite" id="TCLT_0000781701-mRNA-1">
    <property type="protein sequence ID" value="TCLT_0000781701-mRNA-1"/>
    <property type="gene ID" value="TCLT_0000781701"/>
</dbReference>
<keyword evidence="5 9" id="KW-0863">Zinc-finger</keyword>
<evidence type="ECO:0000256" key="6">
    <source>
        <dbReference type="ARBA" id="ARBA00022833"/>
    </source>
</evidence>
<dbReference type="Pfam" id="PF25998">
    <property type="entry name" value="U-box_ZFPL1"/>
    <property type="match status" value="1"/>
</dbReference>
<evidence type="ECO:0000256" key="7">
    <source>
        <dbReference type="ARBA" id="ARBA00022989"/>
    </source>
</evidence>
<keyword evidence="3 9" id="KW-0812">Transmembrane</keyword>
<dbReference type="AlphaFoldDB" id="A0A0N5D4C7"/>
<dbReference type="InterPro" id="IPR039043">
    <property type="entry name" value="ZFPL1"/>
</dbReference>
<accession>A0A0N5D4C7</accession>
<sequence length="325" mass="36974">MGLCKCAKKKVTNLFCFEHRVNVCEYCLVENHNKCVVQSYLSWLADSDYDTNCLLCSVPLDQKETIRLKCLRKFLSLMLDLFHWECLDAWAQSLPGNTAPAGYKCQQCKEGIFPAPNQTSPTIENLRTMLQRANWARAGLGLSLLPELDNAPSPASFIPPMMMPSSTDHEDFSSEHAILHKKNVNNIRCSTPATVLNVGDDYVSHKEENQFTSRKSASLSDGQKETQHLLHLSNRDEDLPENKYKRRSASEWLGRWFKSQHGKASTFSLRARWRRSFLYITVCMIIIMAVFIVLSRIFSKPAIDDPAFNPLANPDIRIALSENVQ</sequence>
<evidence type="ECO:0000313" key="14">
    <source>
        <dbReference type="WBParaSite" id="TCLT_0000781701-mRNA-1"/>
    </source>
</evidence>
<gene>
    <name evidence="12" type="ORF">TCLT_LOCUS7806</name>
</gene>
<evidence type="ECO:0000256" key="8">
    <source>
        <dbReference type="ARBA" id="ARBA00023136"/>
    </source>
</evidence>
<evidence type="ECO:0000259" key="10">
    <source>
        <dbReference type="Pfam" id="PF25993"/>
    </source>
</evidence>
<dbReference type="GO" id="GO:0008270">
    <property type="term" value="F:zinc ion binding"/>
    <property type="evidence" value="ECO:0007669"/>
    <property type="project" value="UniProtKB-UniRule"/>
</dbReference>
<dbReference type="PANTHER" id="PTHR12981:SF0">
    <property type="entry name" value="ZINC FINGER PROTEIN-LIKE 1"/>
    <property type="match status" value="1"/>
</dbReference>
<evidence type="ECO:0000256" key="3">
    <source>
        <dbReference type="ARBA" id="ARBA00022692"/>
    </source>
</evidence>
<dbReference type="STRING" id="103827.A0A0N5D4C7"/>
<keyword evidence="4 9" id="KW-0479">Metal-binding</keyword>
<dbReference type="CDD" id="cd16487">
    <property type="entry name" value="mRING-H2-C3DHC3_ZFPL1"/>
    <property type="match status" value="1"/>
</dbReference>
<evidence type="ECO:0000256" key="1">
    <source>
        <dbReference type="ARBA" id="ARBA00004167"/>
    </source>
</evidence>
<dbReference type="EMBL" id="UYYF01004547">
    <property type="protein sequence ID" value="VDN05299.1"/>
    <property type="molecule type" value="Genomic_DNA"/>
</dbReference>
<keyword evidence="8 9" id="KW-0472">Membrane</keyword>
<dbReference type="GO" id="GO:0005794">
    <property type="term" value="C:Golgi apparatus"/>
    <property type="evidence" value="ECO:0007669"/>
    <property type="project" value="TreeGrafter"/>
</dbReference>
<dbReference type="Proteomes" id="UP000276776">
    <property type="component" value="Unassembled WGS sequence"/>
</dbReference>
<dbReference type="PANTHER" id="PTHR12981">
    <property type="entry name" value="ZINC FINGER PROTEIN-LIKE 1"/>
    <property type="match status" value="1"/>
</dbReference>
<keyword evidence="13" id="KW-1185">Reference proteome</keyword>
<comment type="similarity">
    <text evidence="2 9">Belongs to the ZFPL1 family.</text>
</comment>
<dbReference type="OrthoDB" id="1916590at2759"/>
<name>A0A0N5D4C7_THECL</name>
<reference evidence="12 13" key="2">
    <citation type="submission" date="2018-11" db="EMBL/GenBank/DDBJ databases">
        <authorList>
            <consortium name="Pathogen Informatics"/>
        </authorList>
    </citation>
    <scope>NUCLEOTIDE SEQUENCE [LARGE SCALE GENOMIC DNA]</scope>
</reference>
<dbReference type="InterPro" id="IPR058730">
    <property type="entry name" value="U-box_ZFPL1-like"/>
</dbReference>
<comment type="subcellular location">
    <subcellularLocation>
        <location evidence="1 9">Membrane</location>
        <topology evidence="1 9">Single-pass membrane protein</topology>
    </subcellularLocation>
</comment>
<dbReference type="GO" id="GO:0016020">
    <property type="term" value="C:membrane"/>
    <property type="evidence" value="ECO:0007669"/>
    <property type="project" value="UniProtKB-SubCell"/>
</dbReference>
<dbReference type="InterPro" id="IPR058731">
    <property type="entry name" value="Znf-B_box_ZFPL1-like"/>
</dbReference>
<feature type="domain" description="ZFPL1-like U-box" evidence="11">
    <location>
        <begin position="52"/>
        <end position="126"/>
    </location>
</feature>
<evidence type="ECO:0000256" key="5">
    <source>
        <dbReference type="ARBA" id="ARBA00022771"/>
    </source>
</evidence>
<feature type="domain" description="ZFPL1-like B-box zinc-binding" evidence="10">
    <location>
        <begin position="1"/>
        <end position="46"/>
    </location>
</feature>
<reference evidence="14" key="1">
    <citation type="submission" date="2016-04" db="UniProtKB">
        <authorList>
            <consortium name="WormBaseParasite"/>
        </authorList>
    </citation>
    <scope>IDENTIFICATION</scope>
</reference>
<evidence type="ECO:0000259" key="11">
    <source>
        <dbReference type="Pfam" id="PF25998"/>
    </source>
</evidence>
<feature type="transmembrane region" description="Helical" evidence="9">
    <location>
        <begin position="277"/>
        <end position="298"/>
    </location>
</feature>
<evidence type="ECO:0000256" key="2">
    <source>
        <dbReference type="ARBA" id="ARBA00005561"/>
    </source>
</evidence>
<protein>
    <recommendedName>
        <fullName evidence="9">Zinc finger protein-like 1 homolog</fullName>
    </recommendedName>
</protein>
<dbReference type="OMA" id="CEHCMVA"/>
<keyword evidence="6 9" id="KW-0862">Zinc</keyword>
<keyword evidence="7 9" id="KW-1133">Transmembrane helix</keyword>
<evidence type="ECO:0000256" key="4">
    <source>
        <dbReference type="ARBA" id="ARBA00022723"/>
    </source>
</evidence>
<proteinExistence type="inferred from homology"/>
<evidence type="ECO:0000256" key="9">
    <source>
        <dbReference type="RuleBase" id="RU369078"/>
    </source>
</evidence>
<organism evidence="14">
    <name type="scientific">Thelazia callipaeda</name>
    <name type="common">Oriental eyeworm</name>
    <name type="synonym">Parasitic nematode</name>
    <dbReference type="NCBI Taxonomy" id="103827"/>
    <lineage>
        <taxon>Eukaryota</taxon>
        <taxon>Metazoa</taxon>
        <taxon>Ecdysozoa</taxon>
        <taxon>Nematoda</taxon>
        <taxon>Chromadorea</taxon>
        <taxon>Rhabditida</taxon>
        <taxon>Spirurina</taxon>
        <taxon>Spiruromorpha</taxon>
        <taxon>Thelazioidea</taxon>
        <taxon>Thelaziidae</taxon>
        <taxon>Thelazia</taxon>
    </lineage>
</organism>
<evidence type="ECO:0000313" key="13">
    <source>
        <dbReference type="Proteomes" id="UP000276776"/>
    </source>
</evidence>
<dbReference type="Pfam" id="PF25993">
    <property type="entry name" value="zf-B_box_ZFPL1"/>
    <property type="match status" value="1"/>
</dbReference>
<evidence type="ECO:0000313" key="12">
    <source>
        <dbReference type="EMBL" id="VDN05299.1"/>
    </source>
</evidence>